<sequence length="470" mass="51059">MTTLGQPLSIETTPIDGLLVVRLQLHGDARGWFKEHWQREKMVALGLPDFGPVQQNVSFNAPVGVTRGLHAEPWDKYVSVANGRAFGAWVDLREGDGFGTTFHLELAPDVAVFVPRGVANGFQTLEENVNYMYLVNDHWSPEARYALVNVADPTADVPWPIPLAEAVVSDKDLGHPMLDAVTPVRARETLVIGADGQLGRALREQLGEVGVRYVDRDEFDMTDPAVVAGYDWRTIATVINAAAFTAVDAAETPEGRRAAWAVNATAQRDLALACLRHDLTFVSVSTDYVFDGTTADHGEGEQLAPMSVYGASKAAGELIVSMVPRHYLVRTSWVVGDGANFVATMARLAKGGVDPTVVDDQHGRLTFADDLAAAILHLLRAEAEFGTYNFSNSGPVGTWCDVARATFELVGEDADRVTPVTTEQYLSGQPADRLVAPRPVNSTFDLAKIESTGLVIPDWLVRLRDRLLAD</sequence>
<dbReference type="PANTHER" id="PTHR10491">
    <property type="entry name" value="DTDP-4-DEHYDRORHAMNOSE REDUCTASE"/>
    <property type="match status" value="1"/>
</dbReference>
<evidence type="ECO:0000313" key="5">
    <source>
        <dbReference type="Proteomes" id="UP000824504"/>
    </source>
</evidence>
<dbReference type="Pfam" id="PF04321">
    <property type="entry name" value="RmlD_sub_bind"/>
    <property type="match status" value="1"/>
</dbReference>
<name>A0ABX8SID1_9ACTN</name>
<accession>A0ABX8SID1</accession>
<reference evidence="4 5" key="1">
    <citation type="submission" date="2021-07" db="EMBL/GenBank/DDBJ databases">
        <title>complete genome sequencing of Tessaracoccus sp.J1M15.</title>
        <authorList>
            <person name="Bae J.-W."/>
            <person name="Kim D.-y."/>
        </authorList>
    </citation>
    <scope>NUCLEOTIDE SEQUENCE [LARGE SCALE GENOMIC DNA]</scope>
    <source>
        <strain evidence="4 5">J1M15</strain>
    </source>
</reference>
<dbReference type="EMBL" id="CP079216">
    <property type="protein sequence ID" value="QXT63142.1"/>
    <property type="molecule type" value="Genomic_DNA"/>
</dbReference>
<comment type="function">
    <text evidence="2">Catalyzes the reduction of dTDP-6-deoxy-L-lyxo-4-hexulose to yield dTDP-L-rhamnose.</text>
</comment>
<organism evidence="4 5">
    <name type="scientific">Tessaracoccus palaemonis</name>
    <dbReference type="NCBI Taxonomy" id="2829499"/>
    <lineage>
        <taxon>Bacteria</taxon>
        <taxon>Bacillati</taxon>
        <taxon>Actinomycetota</taxon>
        <taxon>Actinomycetes</taxon>
        <taxon>Propionibacteriales</taxon>
        <taxon>Propionibacteriaceae</taxon>
        <taxon>Tessaracoccus</taxon>
    </lineage>
</organism>
<dbReference type="RefSeq" id="WP_219082762.1">
    <property type="nucleotide sequence ID" value="NZ_CP079216.1"/>
</dbReference>
<dbReference type="PANTHER" id="PTHR10491:SF4">
    <property type="entry name" value="METHIONINE ADENOSYLTRANSFERASE 2 SUBUNIT BETA"/>
    <property type="match status" value="1"/>
</dbReference>
<evidence type="ECO:0000256" key="1">
    <source>
        <dbReference type="ARBA" id="ARBA00010944"/>
    </source>
</evidence>
<dbReference type="Proteomes" id="UP000824504">
    <property type="component" value="Chromosome"/>
</dbReference>
<dbReference type="CDD" id="cd05254">
    <property type="entry name" value="dTDP_HR_like_SDR_e"/>
    <property type="match status" value="1"/>
</dbReference>
<evidence type="ECO:0000256" key="2">
    <source>
        <dbReference type="RuleBase" id="RU364082"/>
    </source>
</evidence>
<protein>
    <recommendedName>
        <fullName evidence="2">dTDP-4-dehydrorhamnose reductase</fullName>
        <ecNumber evidence="2">1.1.1.133</ecNumber>
    </recommendedName>
</protein>
<keyword evidence="2" id="KW-0560">Oxidoreductase</keyword>
<comment type="similarity">
    <text evidence="1 2">Belongs to the dTDP-4-dehydrorhamnose reductase family.</text>
</comment>
<dbReference type="InterPro" id="IPR029903">
    <property type="entry name" value="RmlD-like-bd"/>
</dbReference>
<dbReference type="InterPro" id="IPR005913">
    <property type="entry name" value="dTDP_dehydrorham_reduct"/>
</dbReference>
<keyword evidence="2" id="KW-0521">NADP</keyword>
<keyword evidence="5" id="KW-1185">Reference proteome</keyword>
<dbReference type="EC" id="1.1.1.133" evidence="2"/>
<gene>
    <name evidence="4" type="ORF">KDB89_01230</name>
</gene>
<evidence type="ECO:0000313" key="4">
    <source>
        <dbReference type="EMBL" id="QXT63142.1"/>
    </source>
</evidence>
<proteinExistence type="inferred from homology"/>
<evidence type="ECO:0000259" key="3">
    <source>
        <dbReference type="Pfam" id="PF04321"/>
    </source>
</evidence>
<feature type="domain" description="RmlD-like substrate binding" evidence="3">
    <location>
        <begin position="189"/>
        <end position="464"/>
    </location>
</feature>
<comment type="pathway">
    <text evidence="2">Carbohydrate biosynthesis; dTDP-L-rhamnose biosynthesis.</text>
</comment>
<dbReference type="InterPro" id="IPR000888">
    <property type="entry name" value="RmlC-like"/>
</dbReference>
<dbReference type="Pfam" id="PF00908">
    <property type="entry name" value="dTDP_sugar_isom"/>
    <property type="match status" value="1"/>
</dbReference>